<comment type="caution">
    <text evidence="3">The sequence shown here is derived from an EMBL/GenBank/DDBJ whole genome shotgun (WGS) entry which is preliminary data.</text>
</comment>
<dbReference type="AlphaFoldDB" id="A0A6D2J878"/>
<evidence type="ECO:0000259" key="2">
    <source>
        <dbReference type="Pfam" id="PF03078"/>
    </source>
</evidence>
<gene>
    <name evidence="3" type="ORF">MERR_LOCUS24450</name>
</gene>
<dbReference type="Pfam" id="PF03078">
    <property type="entry name" value="ATHILA"/>
    <property type="match status" value="1"/>
</dbReference>
<dbReference type="InterPro" id="IPR004312">
    <property type="entry name" value="ATHILA_Orf1_C"/>
</dbReference>
<dbReference type="EMBL" id="CACVBM020001173">
    <property type="protein sequence ID" value="CAA7037215.1"/>
    <property type="molecule type" value="Genomic_DNA"/>
</dbReference>
<evidence type="ECO:0000313" key="3">
    <source>
        <dbReference type="EMBL" id="CAA7037215.1"/>
    </source>
</evidence>
<organism evidence="3 4">
    <name type="scientific">Microthlaspi erraticum</name>
    <dbReference type="NCBI Taxonomy" id="1685480"/>
    <lineage>
        <taxon>Eukaryota</taxon>
        <taxon>Viridiplantae</taxon>
        <taxon>Streptophyta</taxon>
        <taxon>Embryophyta</taxon>
        <taxon>Tracheophyta</taxon>
        <taxon>Spermatophyta</taxon>
        <taxon>Magnoliopsida</taxon>
        <taxon>eudicotyledons</taxon>
        <taxon>Gunneridae</taxon>
        <taxon>Pentapetalae</taxon>
        <taxon>rosids</taxon>
        <taxon>malvids</taxon>
        <taxon>Brassicales</taxon>
        <taxon>Brassicaceae</taxon>
        <taxon>Coluteocarpeae</taxon>
        <taxon>Microthlaspi</taxon>
    </lineage>
</organism>
<feature type="region of interest" description="Disordered" evidence="1">
    <location>
        <begin position="369"/>
        <end position="507"/>
    </location>
</feature>
<name>A0A6D2J878_9BRAS</name>
<accession>A0A6D2J878</accession>
<feature type="domain" description="Arabidopsis retrotransposon Orf1 C-terminal" evidence="2">
    <location>
        <begin position="84"/>
        <end position="364"/>
    </location>
</feature>
<dbReference type="Proteomes" id="UP000467841">
    <property type="component" value="Unassembled WGS sequence"/>
</dbReference>
<proteinExistence type="predicted"/>
<protein>
    <recommendedName>
        <fullName evidence="2">Arabidopsis retrotransposon Orf1 C-terminal domain-containing protein</fullName>
    </recommendedName>
</protein>
<keyword evidence="4" id="KW-1185">Reference proteome</keyword>
<feature type="region of interest" description="Disordered" evidence="1">
    <location>
        <begin position="276"/>
        <end position="303"/>
    </location>
</feature>
<evidence type="ECO:0000256" key="1">
    <source>
        <dbReference type="SAM" id="MobiDB-lite"/>
    </source>
</evidence>
<dbReference type="OrthoDB" id="1135390at2759"/>
<evidence type="ECO:0000313" key="4">
    <source>
        <dbReference type="Proteomes" id="UP000467841"/>
    </source>
</evidence>
<reference evidence="3" key="1">
    <citation type="submission" date="2020-01" db="EMBL/GenBank/DDBJ databases">
        <authorList>
            <person name="Mishra B."/>
        </authorList>
    </citation>
    <scope>NUCLEOTIDE SEQUENCE [LARGE SCALE GENOMIC DNA]</scope>
</reference>
<feature type="compositionally biased region" description="Low complexity" evidence="1">
    <location>
        <begin position="276"/>
        <end position="299"/>
    </location>
</feature>
<sequence>MGLEPLNTRGLGLGSKEVKGEATFFGFDFDFQLDRVEAWPVELRNSTGWSSGRSSWSSRWLLPSSFAYPVELLPCAKSLHAPHVPYAPECSKRPISKDQTCILHQCLANVLNPRAITGNVNKGELSMIDVALTGILKRLNNGEKLKGSATNGGITRALIEQLVSYKKWATTNARRSEDCELRMGGLVTPLLHSIGFVPNATDEVAEPESIDLRYLNNCNYLQKTPDGGKLIYQFNHLQFGNSRMPLPNPVWTAIRGGSNVNFDPPESALLQRLTTPAPSATADHTTPPTTRTRGAPSRADSTEPMEEFEQYHFTEFMGSRQSVGLIAAHERIGLLQRWNKAQDKVINTFKKKFHKMGDQIRAMQDKISCTSTSGGARRNTPPTEPQPIDLSDEEIDPVSPGPRRHATEPPRFSSYESRERKRRTHEHQTAGQSETRTDADRLFRRSSSVPRPTTHDDYMAMPSSVAADDYAPHTTAPNYTEMHSSPTEHHVPHTTAPAGSSTIPPYTRESMQEATDSLFQFPY</sequence>
<feature type="compositionally biased region" description="Polar residues" evidence="1">
    <location>
        <begin position="475"/>
        <end position="485"/>
    </location>
</feature>